<keyword evidence="1" id="KW-0812">Transmembrane</keyword>
<dbReference type="EMBL" id="UYRU01075248">
    <property type="protein sequence ID" value="VDN25627.1"/>
    <property type="molecule type" value="Genomic_DNA"/>
</dbReference>
<dbReference type="Proteomes" id="UP000281553">
    <property type="component" value="Unassembled WGS sequence"/>
</dbReference>
<protein>
    <submittedName>
        <fullName evidence="2">Uncharacterized protein</fullName>
    </submittedName>
</protein>
<keyword evidence="1" id="KW-1133">Transmembrane helix</keyword>
<keyword evidence="1" id="KW-0472">Membrane</keyword>
<proteinExistence type="predicted"/>
<evidence type="ECO:0000313" key="2">
    <source>
        <dbReference type="EMBL" id="VDN25627.1"/>
    </source>
</evidence>
<evidence type="ECO:0000313" key="3">
    <source>
        <dbReference type="Proteomes" id="UP000281553"/>
    </source>
</evidence>
<sequence>MLGRSILRFGRQIICRGPLRRANTMPDPYRERYRPSMDPIIITGFFLVTVPLLWIAKDIALGVDQTPKRTE</sequence>
<keyword evidence="3" id="KW-1185">Reference proteome</keyword>
<name>A0A3P7MRE6_DIBLA</name>
<organism evidence="2 3">
    <name type="scientific">Dibothriocephalus latus</name>
    <name type="common">Fish tapeworm</name>
    <name type="synonym">Diphyllobothrium latum</name>
    <dbReference type="NCBI Taxonomy" id="60516"/>
    <lineage>
        <taxon>Eukaryota</taxon>
        <taxon>Metazoa</taxon>
        <taxon>Spiralia</taxon>
        <taxon>Lophotrochozoa</taxon>
        <taxon>Platyhelminthes</taxon>
        <taxon>Cestoda</taxon>
        <taxon>Eucestoda</taxon>
        <taxon>Diphyllobothriidea</taxon>
        <taxon>Diphyllobothriidae</taxon>
        <taxon>Dibothriocephalus</taxon>
    </lineage>
</organism>
<feature type="transmembrane region" description="Helical" evidence="1">
    <location>
        <begin position="39"/>
        <end position="56"/>
    </location>
</feature>
<evidence type="ECO:0000256" key="1">
    <source>
        <dbReference type="SAM" id="Phobius"/>
    </source>
</evidence>
<accession>A0A3P7MRE6</accession>
<dbReference type="OrthoDB" id="6225884at2759"/>
<reference evidence="2 3" key="1">
    <citation type="submission" date="2018-11" db="EMBL/GenBank/DDBJ databases">
        <authorList>
            <consortium name="Pathogen Informatics"/>
        </authorList>
    </citation>
    <scope>NUCLEOTIDE SEQUENCE [LARGE SCALE GENOMIC DNA]</scope>
</reference>
<dbReference type="AlphaFoldDB" id="A0A3P7MRE6"/>
<gene>
    <name evidence="2" type="ORF">DILT_LOCUS14657</name>
</gene>